<evidence type="ECO:0000313" key="2">
    <source>
        <dbReference type="EMBL" id="ESO84139.1"/>
    </source>
</evidence>
<evidence type="ECO:0000313" key="3">
    <source>
        <dbReference type="Proteomes" id="UP000030746"/>
    </source>
</evidence>
<name>V4B6H4_LOTGI</name>
<dbReference type="GeneID" id="20236715"/>
<evidence type="ECO:0008006" key="4">
    <source>
        <dbReference type="Google" id="ProtNLM"/>
    </source>
</evidence>
<sequence length="208" mass="23440">MLVSFLTLLLILSSGNGQTTKNCCLPDEYEMDMGETGSTFKDNVFQEMQGFLSTSYSHKDRKVSSRGTNVVNGQLVQTTVLMDYKTHREYINVNGNCTVYEMKAPMINPCIPDNALFGGRTRYGYGSNHIDVDLWRFNLSNRPDSPIKLSITDDCTPITQTQFDPKALLGGKTEVVYIFSNFRPGIKARNIFTVPTECHNKPVLKHHL</sequence>
<dbReference type="KEGG" id="lgi:LOTGIDRAFT_155464"/>
<dbReference type="OMA" id="TPPDICQ"/>
<dbReference type="GO" id="GO:0005509">
    <property type="term" value="F:calcium ion binding"/>
    <property type="evidence" value="ECO:0007669"/>
    <property type="project" value="InterPro"/>
</dbReference>
<gene>
    <name evidence="2" type="ORF">LOTGIDRAFT_155464</name>
</gene>
<dbReference type="EMBL" id="KB203566">
    <property type="protein sequence ID" value="ESO84139.1"/>
    <property type="molecule type" value="Genomic_DNA"/>
</dbReference>
<feature type="chain" id="PRO_5004717536" description="ZP domain-containing protein" evidence="1">
    <location>
        <begin position="18"/>
        <end position="208"/>
    </location>
</feature>
<dbReference type="HOGENOM" id="CLU_100754_0_0_1"/>
<keyword evidence="1" id="KW-0732">Signal</keyword>
<proteinExistence type="predicted"/>
<evidence type="ECO:0000256" key="1">
    <source>
        <dbReference type="SAM" id="SignalP"/>
    </source>
</evidence>
<protein>
    <recommendedName>
        <fullName evidence="4">ZP domain-containing protein</fullName>
    </recommendedName>
</protein>
<dbReference type="GO" id="GO:0007160">
    <property type="term" value="P:cell-matrix adhesion"/>
    <property type="evidence" value="ECO:0007669"/>
    <property type="project" value="InterPro"/>
</dbReference>
<dbReference type="OrthoDB" id="6103577at2759"/>
<accession>V4B6H4</accession>
<dbReference type="PANTHER" id="PTHR10697:SF13">
    <property type="entry name" value="RICIN B LECTIN DOMAIN-CONTAINING PROTEIN"/>
    <property type="match status" value="1"/>
</dbReference>
<dbReference type="PANTHER" id="PTHR10697">
    <property type="entry name" value="MAMMALIAN EPENDYMIN-RELATED PROTEIN 1"/>
    <property type="match status" value="1"/>
</dbReference>
<dbReference type="GO" id="GO:0005764">
    <property type="term" value="C:lysosome"/>
    <property type="evidence" value="ECO:0007669"/>
    <property type="project" value="TreeGrafter"/>
</dbReference>
<keyword evidence="3" id="KW-1185">Reference proteome</keyword>
<feature type="signal peptide" evidence="1">
    <location>
        <begin position="1"/>
        <end position="17"/>
    </location>
</feature>
<dbReference type="Proteomes" id="UP000030746">
    <property type="component" value="Unassembled WGS sequence"/>
</dbReference>
<reference evidence="2 3" key="1">
    <citation type="journal article" date="2013" name="Nature">
        <title>Insights into bilaterian evolution from three spiralian genomes.</title>
        <authorList>
            <person name="Simakov O."/>
            <person name="Marletaz F."/>
            <person name="Cho S.J."/>
            <person name="Edsinger-Gonzales E."/>
            <person name="Havlak P."/>
            <person name="Hellsten U."/>
            <person name="Kuo D.H."/>
            <person name="Larsson T."/>
            <person name="Lv J."/>
            <person name="Arendt D."/>
            <person name="Savage R."/>
            <person name="Osoegawa K."/>
            <person name="de Jong P."/>
            <person name="Grimwood J."/>
            <person name="Chapman J.A."/>
            <person name="Shapiro H."/>
            <person name="Aerts A."/>
            <person name="Otillar R.P."/>
            <person name="Terry A.Y."/>
            <person name="Boore J.L."/>
            <person name="Grigoriev I.V."/>
            <person name="Lindberg D.R."/>
            <person name="Seaver E.C."/>
            <person name="Weisblat D.A."/>
            <person name="Putnam N.H."/>
            <person name="Rokhsar D.S."/>
        </authorList>
    </citation>
    <scope>NUCLEOTIDE SEQUENCE [LARGE SCALE GENOMIC DNA]</scope>
</reference>
<dbReference type="Pfam" id="PF00811">
    <property type="entry name" value="Ependymin"/>
    <property type="match status" value="1"/>
</dbReference>
<organism evidence="2 3">
    <name type="scientific">Lottia gigantea</name>
    <name type="common">Giant owl limpet</name>
    <dbReference type="NCBI Taxonomy" id="225164"/>
    <lineage>
        <taxon>Eukaryota</taxon>
        <taxon>Metazoa</taxon>
        <taxon>Spiralia</taxon>
        <taxon>Lophotrochozoa</taxon>
        <taxon>Mollusca</taxon>
        <taxon>Gastropoda</taxon>
        <taxon>Patellogastropoda</taxon>
        <taxon>Lottioidea</taxon>
        <taxon>Lottiidae</taxon>
        <taxon>Lottia</taxon>
    </lineage>
</organism>
<dbReference type="CTD" id="20236715"/>
<dbReference type="RefSeq" id="XP_009065265.1">
    <property type="nucleotide sequence ID" value="XM_009067017.1"/>
</dbReference>
<dbReference type="AlphaFoldDB" id="V4B6H4"/>
<dbReference type="GO" id="GO:0005576">
    <property type="term" value="C:extracellular region"/>
    <property type="evidence" value="ECO:0007669"/>
    <property type="project" value="InterPro"/>
</dbReference>
<dbReference type="InterPro" id="IPR001299">
    <property type="entry name" value="Ependymin"/>
</dbReference>